<dbReference type="GO" id="GO:0003677">
    <property type="term" value="F:DNA binding"/>
    <property type="evidence" value="ECO:0007669"/>
    <property type="project" value="UniProtKB-KW"/>
</dbReference>
<name>A0A382MGD0_9ZZZZ</name>
<dbReference type="InterPro" id="IPR011010">
    <property type="entry name" value="DNA_brk_join_enz"/>
</dbReference>
<dbReference type="PROSITE" id="PS51898">
    <property type="entry name" value="TYR_RECOMBINASE"/>
    <property type="match status" value="1"/>
</dbReference>
<evidence type="ECO:0000256" key="1">
    <source>
        <dbReference type="ARBA" id="ARBA00023125"/>
    </source>
</evidence>
<dbReference type="InterPro" id="IPR046668">
    <property type="entry name" value="DUF6538"/>
</dbReference>
<organism evidence="4">
    <name type="scientific">marine metagenome</name>
    <dbReference type="NCBI Taxonomy" id="408172"/>
    <lineage>
        <taxon>unclassified sequences</taxon>
        <taxon>metagenomes</taxon>
        <taxon>ecological metagenomes</taxon>
    </lineage>
</organism>
<evidence type="ECO:0000313" key="4">
    <source>
        <dbReference type="EMBL" id="SVC47700.1"/>
    </source>
</evidence>
<evidence type="ECO:0000259" key="3">
    <source>
        <dbReference type="PROSITE" id="PS51898"/>
    </source>
</evidence>
<accession>A0A382MGD0</accession>
<dbReference type="InterPro" id="IPR013762">
    <property type="entry name" value="Integrase-like_cat_sf"/>
</dbReference>
<keyword evidence="2" id="KW-0233">DNA recombination</keyword>
<reference evidence="4" key="1">
    <citation type="submission" date="2018-05" db="EMBL/GenBank/DDBJ databases">
        <authorList>
            <person name="Lanie J.A."/>
            <person name="Ng W.-L."/>
            <person name="Kazmierczak K.M."/>
            <person name="Andrzejewski T.M."/>
            <person name="Davidsen T.M."/>
            <person name="Wayne K.J."/>
            <person name="Tettelin H."/>
            <person name="Glass J.I."/>
            <person name="Rusch D."/>
            <person name="Podicherti R."/>
            <person name="Tsui H.-C.T."/>
            <person name="Winkler M.E."/>
        </authorList>
    </citation>
    <scope>NUCLEOTIDE SEQUENCE</scope>
</reference>
<dbReference type="GO" id="GO:0006310">
    <property type="term" value="P:DNA recombination"/>
    <property type="evidence" value="ECO:0007669"/>
    <property type="project" value="UniProtKB-KW"/>
</dbReference>
<evidence type="ECO:0000256" key="2">
    <source>
        <dbReference type="ARBA" id="ARBA00023172"/>
    </source>
</evidence>
<dbReference type="GO" id="GO:0015074">
    <property type="term" value="P:DNA integration"/>
    <property type="evidence" value="ECO:0007669"/>
    <property type="project" value="InterPro"/>
</dbReference>
<dbReference type="Gene3D" id="1.10.150.130">
    <property type="match status" value="1"/>
</dbReference>
<dbReference type="InterPro" id="IPR010998">
    <property type="entry name" value="Integrase_recombinase_N"/>
</dbReference>
<dbReference type="EMBL" id="UINC01093344">
    <property type="protein sequence ID" value="SVC47700.1"/>
    <property type="molecule type" value="Genomic_DNA"/>
</dbReference>
<sequence length="292" mass="33572">MLYTREVPYVYPRDSIYYFNRRIPKDLQRHYRCDRIIVSLHTKSPHAAKTKSVTLAAQLDEEWFTLRWRQKDNPLRRLLGDEEYEPSNAPLISKAKDIYLHSKRKSRPLTFSQAVERTVSNLINAVGDKPIDRYSRRDANLLRDNLFERGLGKSSVKRMFGTLAALLNFVAREQGLSDIKTFSGIYLGDSDPEADSRRQPIPLNGIRSVQRQCEELNDEGRWLIALISDSGMRLSEAVGLHKDDVVLDHEFPHIILKPHPWRRLKTKGSARLIPLVGSALWAAREAVQSLST</sequence>
<dbReference type="SUPFAM" id="SSF56349">
    <property type="entry name" value="DNA breaking-rejoining enzymes"/>
    <property type="match status" value="1"/>
</dbReference>
<keyword evidence="1" id="KW-0238">DNA-binding</keyword>
<proteinExistence type="predicted"/>
<dbReference type="Gene3D" id="1.10.443.10">
    <property type="entry name" value="Intergrase catalytic core"/>
    <property type="match status" value="1"/>
</dbReference>
<dbReference type="InterPro" id="IPR002104">
    <property type="entry name" value="Integrase_catalytic"/>
</dbReference>
<protein>
    <recommendedName>
        <fullName evidence="3">Tyr recombinase domain-containing protein</fullName>
    </recommendedName>
</protein>
<dbReference type="AlphaFoldDB" id="A0A382MGD0"/>
<feature type="non-terminal residue" evidence="4">
    <location>
        <position position="292"/>
    </location>
</feature>
<feature type="domain" description="Tyr recombinase" evidence="3">
    <location>
        <begin position="198"/>
        <end position="292"/>
    </location>
</feature>
<gene>
    <name evidence="4" type="ORF">METZ01_LOCUS300554</name>
</gene>
<dbReference type="Pfam" id="PF20172">
    <property type="entry name" value="DUF6538"/>
    <property type="match status" value="1"/>
</dbReference>